<dbReference type="STRING" id="3775.A0A1Q3CSS8"/>
<dbReference type="GO" id="GO:0003700">
    <property type="term" value="F:DNA-binding transcription factor activity"/>
    <property type="evidence" value="ECO:0007669"/>
    <property type="project" value="InterPro"/>
</dbReference>
<dbReference type="PROSITE" id="PS51032">
    <property type="entry name" value="AP2_ERF"/>
    <property type="match status" value="1"/>
</dbReference>
<keyword evidence="3" id="KW-0936">Ethylene signaling pathway</keyword>
<evidence type="ECO:0000259" key="8">
    <source>
        <dbReference type="PROSITE" id="PS50863"/>
    </source>
</evidence>
<dbReference type="AlphaFoldDB" id="A0A1Q3CSS8"/>
<dbReference type="PROSITE" id="PS50863">
    <property type="entry name" value="B3"/>
    <property type="match status" value="1"/>
</dbReference>
<dbReference type="InterPro" id="IPR003340">
    <property type="entry name" value="B3_DNA-bd"/>
</dbReference>
<feature type="domain" description="TF-B3" evidence="8">
    <location>
        <begin position="198"/>
        <end position="315"/>
    </location>
</feature>
<dbReference type="InterPro" id="IPR036955">
    <property type="entry name" value="AP2/ERF_dom_sf"/>
</dbReference>
<comment type="similarity">
    <text evidence="2">Belongs to the AP2/ERF transcription factor family. RAV subfamily.</text>
</comment>
<dbReference type="FunFam" id="3.30.730.10:FF:000008">
    <property type="entry name" value="AP2 domain-containing protein RAP2.8"/>
    <property type="match status" value="1"/>
</dbReference>
<evidence type="ECO:0000313" key="10">
    <source>
        <dbReference type="EMBL" id="GAV83123.1"/>
    </source>
</evidence>
<accession>A0A1Q3CSS8</accession>
<dbReference type="PANTHER" id="PTHR31140">
    <property type="entry name" value="B3 DOMAIN-CONTAINING TRANSCRIPTION FACTOR ABI3"/>
    <property type="match status" value="1"/>
</dbReference>
<evidence type="ECO:0000256" key="5">
    <source>
        <dbReference type="ARBA" id="ARBA00023125"/>
    </source>
</evidence>
<evidence type="ECO:0000256" key="3">
    <source>
        <dbReference type="ARBA" id="ARBA00022745"/>
    </source>
</evidence>
<dbReference type="GO" id="GO:0009873">
    <property type="term" value="P:ethylene-activated signaling pathway"/>
    <property type="evidence" value="ECO:0007669"/>
    <property type="project" value="UniProtKB-KW"/>
</dbReference>
<dbReference type="GO" id="GO:0003677">
    <property type="term" value="F:DNA binding"/>
    <property type="evidence" value="ECO:0007669"/>
    <property type="project" value="UniProtKB-KW"/>
</dbReference>
<dbReference type="FunCoup" id="A0A1Q3CSS8">
    <property type="interactions" value="32"/>
</dbReference>
<dbReference type="InterPro" id="IPR001471">
    <property type="entry name" value="AP2/ERF_dom"/>
</dbReference>
<comment type="caution">
    <text evidence="10">The sequence shown here is derived from an EMBL/GenBank/DDBJ whole genome shotgun (WGS) entry which is preliminary data.</text>
</comment>
<evidence type="ECO:0000256" key="6">
    <source>
        <dbReference type="ARBA" id="ARBA00023163"/>
    </source>
</evidence>
<gene>
    <name evidence="10" type="ORF">CFOL_v3_26574</name>
</gene>
<dbReference type="SUPFAM" id="SSF54171">
    <property type="entry name" value="DNA-binding domain"/>
    <property type="match status" value="1"/>
</dbReference>
<dbReference type="Gene3D" id="3.30.730.10">
    <property type="entry name" value="AP2/ERF domain"/>
    <property type="match status" value="1"/>
</dbReference>
<dbReference type="Gene3D" id="2.40.330.10">
    <property type="entry name" value="DNA-binding pseudobarrel domain"/>
    <property type="match status" value="1"/>
</dbReference>
<dbReference type="PANTHER" id="PTHR31140:SF58">
    <property type="entry name" value="DNA-BINDING PROTEIN RAV1"/>
    <property type="match status" value="1"/>
</dbReference>
<keyword evidence="11" id="KW-1185">Reference proteome</keyword>
<dbReference type="Pfam" id="PF02362">
    <property type="entry name" value="B3"/>
    <property type="match status" value="1"/>
</dbReference>
<dbReference type="InterPro" id="IPR016177">
    <property type="entry name" value="DNA-bd_dom_sf"/>
</dbReference>
<evidence type="ECO:0000256" key="7">
    <source>
        <dbReference type="ARBA" id="ARBA00023242"/>
    </source>
</evidence>
<dbReference type="SUPFAM" id="SSF101936">
    <property type="entry name" value="DNA-binding pseudobarrel domain"/>
    <property type="match status" value="1"/>
</dbReference>
<evidence type="ECO:0000256" key="1">
    <source>
        <dbReference type="ARBA" id="ARBA00004123"/>
    </source>
</evidence>
<keyword evidence="4" id="KW-0805">Transcription regulation</keyword>
<organism evidence="10 11">
    <name type="scientific">Cephalotus follicularis</name>
    <name type="common">Albany pitcher plant</name>
    <dbReference type="NCBI Taxonomy" id="3775"/>
    <lineage>
        <taxon>Eukaryota</taxon>
        <taxon>Viridiplantae</taxon>
        <taxon>Streptophyta</taxon>
        <taxon>Embryophyta</taxon>
        <taxon>Tracheophyta</taxon>
        <taxon>Spermatophyta</taxon>
        <taxon>Magnoliopsida</taxon>
        <taxon>eudicotyledons</taxon>
        <taxon>Gunneridae</taxon>
        <taxon>Pentapetalae</taxon>
        <taxon>rosids</taxon>
        <taxon>fabids</taxon>
        <taxon>Oxalidales</taxon>
        <taxon>Cephalotaceae</taxon>
        <taxon>Cephalotus</taxon>
    </lineage>
</organism>
<evidence type="ECO:0000256" key="4">
    <source>
        <dbReference type="ARBA" id="ARBA00023015"/>
    </source>
</evidence>
<dbReference type="InterPro" id="IPR015300">
    <property type="entry name" value="DNA-bd_pseudobarrel_sf"/>
</dbReference>
<evidence type="ECO:0000313" key="11">
    <source>
        <dbReference type="Proteomes" id="UP000187406"/>
    </source>
</evidence>
<reference evidence="11" key="1">
    <citation type="submission" date="2016-04" db="EMBL/GenBank/DDBJ databases">
        <title>Cephalotus genome sequencing.</title>
        <authorList>
            <person name="Fukushima K."/>
            <person name="Hasebe M."/>
            <person name="Fang X."/>
        </authorList>
    </citation>
    <scope>NUCLEOTIDE SEQUENCE [LARGE SCALE GENOMIC DNA]</scope>
    <source>
        <strain evidence="11">cv. St1</strain>
    </source>
</reference>
<keyword evidence="5" id="KW-0238">DNA-binding</keyword>
<dbReference type="OrthoDB" id="2020802at2759"/>
<protein>
    <submittedName>
        <fullName evidence="10">AP2 domain-containing protein/B3 domain-containing protein</fullName>
    </submittedName>
</protein>
<dbReference type="InParanoid" id="A0A1Q3CSS8"/>
<sequence length="398" mass="45241">MEISFYRNNTCLVLGGKNLVLFATACSFRIPMEEGMLSMISSGETNMSSDLSDSSSSNRPVPASKRARYGTHVCMKFKGVVQQHNGHWGAQIYANHERIWLGTYKSEMEAAMAYDSAAIKLRSGDCHRNFPWNEITVKEPKFQSLYCTEAIINFIRDGTYQSKFAEFITTYTQGVESEVAVNLVKGHTNKGLTCKQMFPKVLTPSDVGKLNRLVIPKVYAVEFFPSISASEEANAPREDEDNVQLEFYDRSMRLWKFRYCYWRSSQSFVFTRGWNKFVKEKQLKANDVIIFYSCSSFVMEKECQTFLMIDVYKGHTRGGVVEVKVANECLGAQMDLRLQLGRNIINDEERNAEKGLMVAKVRGDGSNKKLEEEEGLISMEPIHGNESKGFKLFGVQII</sequence>
<dbReference type="SMART" id="SM00380">
    <property type="entry name" value="AP2"/>
    <property type="match status" value="1"/>
</dbReference>
<feature type="domain" description="AP2/ERF" evidence="9">
    <location>
        <begin position="76"/>
        <end position="131"/>
    </location>
</feature>
<dbReference type="CDD" id="cd10017">
    <property type="entry name" value="B3_DNA"/>
    <property type="match status" value="1"/>
</dbReference>
<comment type="subcellular location">
    <subcellularLocation>
        <location evidence="1">Nucleus</location>
    </subcellularLocation>
</comment>
<keyword evidence="6" id="KW-0804">Transcription</keyword>
<name>A0A1Q3CSS8_CEPFO</name>
<dbReference type="SMART" id="SM01019">
    <property type="entry name" value="B3"/>
    <property type="match status" value="1"/>
</dbReference>
<dbReference type="EMBL" id="BDDD01002798">
    <property type="protein sequence ID" value="GAV83123.1"/>
    <property type="molecule type" value="Genomic_DNA"/>
</dbReference>
<dbReference type="GO" id="GO:0005634">
    <property type="term" value="C:nucleus"/>
    <property type="evidence" value="ECO:0007669"/>
    <property type="project" value="UniProtKB-SubCell"/>
</dbReference>
<dbReference type="Proteomes" id="UP000187406">
    <property type="component" value="Unassembled WGS sequence"/>
</dbReference>
<proteinExistence type="inferred from homology"/>
<evidence type="ECO:0000259" key="9">
    <source>
        <dbReference type="PROSITE" id="PS51032"/>
    </source>
</evidence>
<dbReference type="CDD" id="cd00018">
    <property type="entry name" value="AP2"/>
    <property type="match status" value="1"/>
</dbReference>
<dbReference type="InterPro" id="IPR044800">
    <property type="entry name" value="LEC2-like"/>
</dbReference>
<evidence type="ECO:0000256" key="2">
    <source>
        <dbReference type="ARBA" id="ARBA00009089"/>
    </source>
</evidence>
<keyword evidence="7" id="KW-0539">Nucleus</keyword>